<evidence type="ECO:0000256" key="2">
    <source>
        <dbReference type="ARBA" id="ARBA00023027"/>
    </source>
</evidence>
<evidence type="ECO:0000256" key="1">
    <source>
        <dbReference type="ARBA" id="ARBA00023002"/>
    </source>
</evidence>
<dbReference type="InterPro" id="IPR029154">
    <property type="entry name" value="HIBADH-like_NADP-bd"/>
</dbReference>
<dbReference type="InterPro" id="IPR008927">
    <property type="entry name" value="6-PGluconate_DH-like_C_sf"/>
</dbReference>
<dbReference type="Pfam" id="PF03446">
    <property type="entry name" value="NAD_binding_2"/>
    <property type="match status" value="1"/>
</dbReference>
<reference evidence="5" key="1">
    <citation type="submission" date="2022-09" db="EMBL/GenBank/DDBJ databases">
        <title>Enrichment on poylsaccharides allowed isolation of novel metabolic and taxonomic groups of Haloarchaea.</title>
        <authorList>
            <person name="Sorokin D.Y."/>
            <person name="Elcheninov A.G."/>
            <person name="Khizhniak T.V."/>
            <person name="Kolganova T.V."/>
            <person name="Kublanov I.V."/>
        </authorList>
    </citation>
    <scope>NUCLEOTIDE SEQUENCE</scope>
    <source>
        <strain evidence="5">AArc-xg1-1</strain>
    </source>
</reference>
<dbReference type="GO" id="GO:0016616">
    <property type="term" value="F:oxidoreductase activity, acting on the CH-OH group of donors, NAD or NADP as acceptor"/>
    <property type="evidence" value="ECO:0007669"/>
    <property type="project" value="TreeGrafter"/>
</dbReference>
<dbReference type="GO" id="GO:0050661">
    <property type="term" value="F:NADP binding"/>
    <property type="evidence" value="ECO:0007669"/>
    <property type="project" value="InterPro"/>
</dbReference>
<dbReference type="SUPFAM" id="SSF51735">
    <property type="entry name" value="NAD(P)-binding Rossmann-fold domains"/>
    <property type="match status" value="1"/>
</dbReference>
<sequence length="289" mass="30742">MDLETIGLVGIGAIGEQFAESLETAGYDTVAYDTKSERIDVAVERGSERAESPTAVAEAADAVVLAVPGSAEVEALVETEAFLAALAGGLLVDATTTRPETGIVAAERCTDADVSYVAAPLTRGAPREGTLMMIGAADDDYERATLLLDDLCTAHRRIGPVGDGRRFKLALQMRYALRTAVDAEVTAFAREAGVDPAILNDFLEMDVSERYLEAGADYATDNPGLGGLGIWHKDLGYALEVARENDVPMPLTNAGHELYKAGRRAAGPAENAPEAVQYYWERLCADSDR</sequence>
<feature type="domain" description="3-hydroxyisobutyrate dehydrogenase-like NAD-binding" evidence="4">
    <location>
        <begin position="162"/>
        <end position="278"/>
    </location>
</feature>
<keyword evidence="1" id="KW-0560">Oxidoreductase</keyword>
<dbReference type="EMBL" id="JAOPKA010000001">
    <property type="protein sequence ID" value="MCU4740020.1"/>
    <property type="molecule type" value="Genomic_DNA"/>
</dbReference>
<dbReference type="RefSeq" id="WP_338001876.1">
    <property type="nucleotide sequence ID" value="NZ_JAOPKA010000001.1"/>
</dbReference>
<dbReference type="PANTHER" id="PTHR22981:SF7">
    <property type="entry name" value="3-HYDROXYISOBUTYRATE DEHYDROGENASE, MITOCHONDRIAL"/>
    <property type="match status" value="1"/>
</dbReference>
<dbReference type="Proteomes" id="UP001321018">
    <property type="component" value="Unassembled WGS sequence"/>
</dbReference>
<gene>
    <name evidence="5" type="ORF">OB960_01210</name>
</gene>
<dbReference type="InterPro" id="IPR006115">
    <property type="entry name" value="6PGDH_NADP-bd"/>
</dbReference>
<dbReference type="GO" id="GO:0051287">
    <property type="term" value="F:NAD binding"/>
    <property type="evidence" value="ECO:0007669"/>
    <property type="project" value="InterPro"/>
</dbReference>
<name>A0AAP2YW69_9EURY</name>
<dbReference type="PIRSF" id="PIRSF000103">
    <property type="entry name" value="HIBADH"/>
    <property type="match status" value="1"/>
</dbReference>
<dbReference type="InterPro" id="IPR015815">
    <property type="entry name" value="HIBADH-related"/>
</dbReference>
<dbReference type="Gene3D" id="1.10.1040.10">
    <property type="entry name" value="N-(1-d-carboxylethyl)-l-norvaline Dehydrogenase, domain 2"/>
    <property type="match status" value="1"/>
</dbReference>
<proteinExistence type="predicted"/>
<organism evidence="5 6">
    <name type="scientific">Natronoglomus mannanivorans</name>
    <dbReference type="NCBI Taxonomy" id="2979990"/>
    <lineage>
        <taxon>Archaea</taxon>
        <taxon>Methanobacteriati</taxon>
        <taxon>Methanobacteriota</taxon>
        <taxon>Stenosarchaea group</taxon>
        <taxon>Halobacteria</taxon>
        <taxon>Halobacteriales</taxon>
        <taxon>Natrialbaceae</taxon>
        <taxon>Natronoglomus</taxon>
    </lineage>
</organism>
<evidence type="ECO:0000313" key="6">
    <source>
        <dbReference type="Proteomes" id="UP001321018"/>
    </source>
</evidence>
<evidence type="ECO:0000259" key="3">
    <source>
        <dbReference type="Pfam" id="PF03446"/>
    </source>
</evidence>
<evidence type="ECO:0000313" key="5">
    <source>
        <dbReference type="EMBL" id="MCU4740020.1"/>
    </source>
</evidence>
<dbReference type="InterPro" id="IPR036291">
    <property type="entry name" value="NAD(P)-bd_dom_sf"/>
</dbReference>
<dbReference type="AlphaFoldDB" id="A0AAP2YW69"/>
<keyword evidence="2" id="KW-0520">NAD</keyword>
<dbReference type="PANTHER" id="PTHR22981">
    <property type="entry name" value="3-HYDROXYISOBUTYRATE DEHYDROGENASE-RELATED"/>
    <property type="match status" value="1"/>
</dbReference>
<accession>A0AAP2YW69</accession>
<protein>
    <submittedName>
        <fullName evidence="5">NAD(P)-binding domain-containing protein</fullName>
    </submittedName>
</protein>
<dbReference type="SUPFAM" id="SSF48179">
    <property type="entry name" value="6-phosphogluconate dehydrogenase C-terminal domain-like"/>
    <property type="match status" value="1"/>
</dbReference>
<evidence type="ECO:0000259" key="4">
    <source>
        <dbReference type="Pfam" id="PF14833"/>
    </source>
</evidence>
<feature type="domain" description="6-phosphogluconate dehydrogenase NADP-binding" evidence="3">
    <location>
        <begin position="5"/>
        <end position="152"/>
    </location>
</feature>
<dbReference type="Gene3D" id="3.40.50.720">
    <property type="entry name" value="NAD(P)-binding Rossmann-like Domain"/>
    <property type="match status" value="1"/>
</dbReference>
<dbReference type="InterPro" id="IPR013328">
    <property type="entry name" value="6PGD_dom2"/>
</dbReference>
<comment type="caution">
    <text evidence="5">The sequence shown here is derived from an EMBL/GenBank/DDBJ whole genome shotgun (WGS) entry which is preliminary data.</text>
</comment>
<dbReference type="Pfam" id="PF14833">
    <property type="entry name" value="NAD_binding_11"/>
    <property type="match status" value="1"/>
</dbReference>